<keyword evidence="6" id="KW-0812">Transmembrane</keyword>
<dbReference type="SMART" id="SM00640">
    <property type="entry name" value="Glyco_32"/>
    <property type="match status" value="1"/>
</dbReference>
<evidence type="ECO:0008006" key="11">
    <source>
        <dbReference type="Google" id="ProtNLM"/>
    </source>
</evidence>
<feature type="domain" description="Glycosyl hydrolase family 32 N-terminal" evidence="7">
    <location>
        <begin position="119"/>
        <end position="436"/>
    </location>
</feature>
<evidence type="ECO:0000259" key="7">
    <source>
        <dbReference type="Pfam" id="PF00251"/>
    </source>
</evidence>
<feature type="domain" description="Glycosyl hydrolase family 32 C-terminal" evidence="8">
    <location>
        <begin position="439"/>
        <end position="631"/>
    </location>
</feature>
<dbReference type="InterPro" id="IPR023296">
    <property type="entry name" value="Glyco_hydro_beta-prop_sf"/>
</dbReference>
<reference evidence="9" key="1">
    <citation type="submission" date="2023-04" db="EMBL/GenBank/DDBJ databases">
        <authorList>
            <person name="Vijverberg K."/>
            <person name="Xiong W."/>
            <person name="Schranz E."/>
        </authorList>
    </citation>
    <scope>NUCLEOTIDE SEQUENCE</scope>
</reference>
<keyword evidence="10" id="KW-1185">Reference proteome</keyword>
<evidence type="ECO:0000313" key="9">
    <source>
        <dbReference type="EMBL" id="CAI9291296.1"/>
    </source>
</evidence>
<dbReference type="GO" id="GO:0005975">
    <property type="term" value="P:carbohydrate metabolic process"/>
    <property type="evidence" value="ECO:0007669"/>
    <property type="project" value="InterPro"/>
</dbReference>
<dbReference type="InterPro" id="IPR050551">
    <property type="entry name" value="Fructan_Metab_Enzymes"/>
</dbReference>
<dbReference type="Gene3D" id="2.115.10.20">
    <property type="entry name" value="Glycosyl hydrolase domain, family 43"/>
    <property type="match status" value="1"/>
</dbReference>
<keyword evidence="6" id="KW-0472">Membrane</keyword>
<evidence type="ECO:0000256" key="2">
    <source>
        <dbReference type="ARBA" id="ARBA00022801"/>
    </source>
</evidence>
<dbReference type="AlphaFoldDB" id="A0AA36ECD7"/>
<dbReference type="SUPFAM" id="SSF49899">
    <property type="entry name" value="Concanavalin A-like lectins/glucanases"/>
    <property type="match status" value="1"/>
</dbReference>
<evidence type="ECO:0000313" key="10">
    <source>
        <dbReference type="Proteomes" id="UP001177003"/>
    </source>
</evidence>
<evidence type="ECO:0000256" key="3">
    <source>
        <dbReference type="ARBA" id="ARBA00023145"/>
    </source>
</evidence>
<dbReference type="FunFam" id="2.60.120.560:FF:000002">
    <property type="entry name" value="Beta-fructofuranosidase, insoluble isoenzyme CWINV1"/>
    <property type="match status" value="1"/>
</dbReference>
<keyword evidence="3" id="KW-0865">Zymogen</keyword>
<dbReference type="GO" id="GO:0004553">
    <property type="term" value="F:hydrolase activity, hydrolyzing O-glycosyl compounds"/>
    <property type="evidence" value="ECO:0007669"/>
    <property type="project" value="InterPro"/>
</dbReference>
<protein>
    <recommendedName>
        <fullName evidence="11">Beta-fructofuranosidase</fullName>
    </recommendedName>
</protein>
<evidence type="ECO:0000256" key="1">
    <source>
        <dbReference type="ARBA" id="ARBA00009902"/>
    </source>
</evidence>
<organism evidence="9 10">
    <name type="scientific">Lactuca saligna</name>
    <name type="common">Willowleaf lettuce</name>
    <dbReference type="NCBI Taxonomy" id="75948"/>
    <lineage>
        <taxon>Eukaryota</taxon>
        <taxon>Viridiplantae</taxon>
        <taxon>Streptophyta</taxon>
        <taxon>Embryophyta</taxon>
        <taxon>Tracheophyta</taxon>
        <taxon>Spermatophyta</taxon>
        <taxon>Magnoliopsida</taxon>
        <taxon>eudicotyledons</taxon>
        <taxon>Gunneridae</taxon>
        <taxon>Pentapetalae</taxon>
        <taxon>asterids</taxon>
        <taxon>campanulids</taxon>
        <taxon>Asterales</taxon>
        <taxon>Asteraceae</taxon>
        <taxon>Cichorioideae</taxon>
        <taxon>Cichorieae</taxon>
        <taxon>Lactucinae</taxon>
        <taxon>Lactuca</taxon>
    </lineage>
</organism>
<keyword evidence="4 5" id="KW-0326">Glycosidase</keyword>
<feature type="transmembrane region" description="Helical" evidence="6">
    <location>
        <begin position="641"/>
        <end position="662"/>
    </location>
</feature>
<dbReference type="Pfam" id="PF00251">
    <property type="entry name" value="Glyco_hydro_32N"/>
    <property type="match status" value="1"/>
</dbReference>
<dbReference type="Gene3D" id="2.60.120.560">
    <property type="entry name" value="Exo-inulinase, domain 1"/>
    <property type="match status" value="1"/>
</dbReference>
<keyword evidence="6" id="KW-1133">Transmembrane helix</keyword>
<dbReference type="Proteomes" id="UP001177003">
    <property type="component" value="Chromosome 6"/>
</dbReference>
<gene>
    <name evidence="9" type="ORF">LSALG_LOCUS30445</name>
</gene>
<evidence type="ECO:0000259" key="8">
    <source>
        <dbReference type="Pfam" id="PF08244"/>
    </source>
</evidence>
<evidence type="ECO:0000256" key="4">
    <source>
        <dbReference type="ARBA" id="ARBA00023295"/>
    </source>
</evidence>
<dbReference type="InterPro" id="IPR013320">
    <property type="entry name" value="ConA-like_dom_sf"/>
</dbReference>
<dbReference type="InterPro" id="IPR018053">
    <property type="entry name" value="Glyco_hydro_32_AS"/>
</dbReference>
<evidence type="ECO:0000256" key="6">
    <source>
        <dbReference type="SAM" id="Phobius"/>
    </source>
</evidence>
<dbReference type="CDD" id="cd18624">
    <property type="entry name" value="GH32_Fruct1-like"/>
    <property type="match status" value="1"/>
</dbReference>
<keyword evidence="2 5" id="KW-0378">Hydrolase</keyword>
<dbReference type="PROSITE" id="PS00609">
    <property type="entry name" value="GLYCOSYL_HYDROL_F32"/>
    <property type="match status" value="1"/>
</dbReference>
<accession>A0AA36ECD7</accession>
<evidence type="ECO:0000256" key="5">
    <source>
        <dbReference type="RuleBase" id="RU362110"/>
    </source>
</evidence>
<sequence length="671" mass="75450">MTSQASSDVENPSHTSLIEADHGYVPLLDANLPSQAQENGQQPSKSLLLLISGLLATSVVVALIVGNIHIHTHEKDVQLPERMDPVEQGVSDKSFRLPANVSSFSWDTDMLDWQAPAFHFYPGENWMNDPNGPVFYKGWYHLFYQYSPEAAVWGPIVWGHAVSRDMVHWRHLPIAMERDEWYDVNGVWTGSTTILPNNKLVVLYTGSTNESVQVQNLAYPANPSDPLLVNWVKDPANPVLVPPSWIDIKDFRDPTTAWLTPEGKWRMVIGSKVNRTGIALLYDTDDFKSYELQDGWLHDVAGTGMWECVDFYPVSKDDFGLDTGTFGPGVKHVLKASMDDDRCDYYALGDYDLREGKWVPDDRAIDVGIGLRYDYGIYYASKTFYDQHKKRRILWSWIKETDSEKTDIKKGWASLMALPRTVALDPKTGSNLLQWPIEELDKIRSNLKEFNNVKLEPGSLEPLSVGPTSQLDVMIEIEVDKKVVSGLKVGSKVPYNCAHHGGAGVRDALGPFGLLVLANKNLTEYTPTYFYIAKDKHGDLSTFFCIDQSKSSIAKDVDKSIYGSTVPILEDEKLSMRILVDHSIVEGYAQGGRTCITSRVYPTEAINDDAQIFLFNNATNVTVIASLKVWQMGLKTKNESGWVWLGPSLILLVVFGFVLWMWQNQKRNNGI</sequence>
<proteinExistence type="inferred from homology"/>
<dbReference type="Pfam" id="PF08244">
    <property type="entry name" value="Glyco_hydro_32C"/>
    <property type="match status" value="1"/>
</dbReference>
<dbReference type="FunFam" id="2.115.10.20:FF:000001">
    <property type="entry name" value="Beta-fructofuranosidase, insoluble isoenzyme CWINV1"/>
    <property type="match status" value="1"/>
</dbReference>
<dbReference type="PANTHER" id="PTHR31953">
    <property type="entry name" value="BETA-FRUCTOFURANOSIDASE, INSOLUBLE ISOENZYME CWINV1-RELATED"/>
    <property type="match status" value="1"/>
</dbReference>
<name>A0AA36ECD7_LACSI</name>
<dbReference type="InterPro" id="IPR013189">
    <property type="entry name" value="Glyco_hydro_32_C"/>
</dbReference>
<dbReference type="EMBL" id="OX465082">
    <property type="protein sequence ID" value="CAI9291296.1"/>
    <property type="molecule type" value="Genomic_DNA"/>
</dbReference>
<dbReference type="InterPro" id="IPR013148">
    <property type="entry name" value="Glyco_hydro_32_N"/>
</dbReference>
<comment type="similarity">
    <text evidence="1 5">Belongs to the glycosyl hydrolase 32 family.</text>
</comment>
<dbReference type="SUPFAM" id="SSF75005">
    <property type="entry name" value="Arabinanase/levansucrase/invertase"/>
    <property type="match status" value="1"/>
</dbReference>
<dbReference type="InterPro" id="IPR001362">
    <property type="entry name" value="Glyco_hydro_32"/>
</dbReference>
<feature type="transmembrane region" description="Helical" evidence="6">
    <location>
        <begin position="47"/>
        <end position="70"/>
    </location>
</feature>